<feature type="compositionally biased region" description="Basic residues" evidence="1">
    <location>
        <begin position="1"/>
        <end position="10"/>
    </location>
</feature>
<reference evidence="2" key="1">
    <citation type="submission" date="2020-11" db="EMBL/GenBank/DDBJ databases">
        <authorList>
            <person name="Tran Van P."/>
        </authorList>
    </citation>
    <scope>NUCLEOTIDE SEQUENCE</scope>
</reference>
<dbReference type="EMBL" id="OB798053">
    <property type="protein sequence ID" value="CAD7434687.1"/>
    <property type="molecule type" value="Genomic_DNA"/>
</dbReference>
<feature type="compositionally biased region" description="Acidic residues" evidence="1">
    <location>
        <begin position="68"/>
        <end position="96"/>
    </location>
</feature>
<dbReference type="AlphaFoldDB" id="A0A7R9HVV9"/>
<organism evidence="2">
    <name type="scientific">Timema monikensis</name>
    <dbReference type="NCBI Taxonomy" id="170555"/>
    <lineage>
        <taxon>Eukaryota</taxon>
        <taxon>Metazoa</taxon>
        <taxon>Ecdysozoa</taxon>
        <taxon>Arthropoda</taxon>
        <taxon>Hexapoda</taxon>
        <taxon>Insecta</taxon>
        <taxon>Pterygota</taxon>
        <taxon>Neoptera</taxon>
        <taxon>Polyneoptera</taxon>
        <taxon>Phasmatodea</taxon>
        <taxon>Timematodea</taxon>
        <taxon>Timematoidea</taxon>
        <taxon>Timematidae</taxon>
        <taxon>Timema</taxon>
    </lineage>
</organism>
<gene>
    <name evidence="2" type="ORF">TMSB3V08_LOCUS11337</name>
</gene>
<proteinExistence type="predicted"/>
<feature type="compositionally biased region" description="Basic and acidic residues" evidence="1">
    <location>
        <begin position="279"/>
        <end position="290"/>
    </location>
</feature>
<feature type="region of interest" description="Disordered" evidence="1">
    <location>
        <begin position="134"/>
        <end position="167"/>
    </location>
</feature>
<feature type="compositionally biased region" description="Basic and acidic residues" evidence="1">
    <location>
        <begin position="207"/>
        <end position="225"/>
    </location>
</feature>
<feature type="region of interest" description="Disordered" evidence="1">
    <location>
        <begin position="60"/>
        <end position="109"/>
    </location>
</feature>
<sequence length="290" mass="33368">MSRIKKKLKKGNNEDPKVRQAITTEESDGEYYLGKDRKDAELKKIMASLQDDMIVLKLSKEMSGSESDSSDNNDIDIECNNDNEDPELFDISDGDLENNLNGGGDCDDGVRRFQPPLLTFTDRQEIRKDIQDLKREMHHGKKKKDEEKKEQENAAKTKEMESGTLKAYKDEQEKYKALKTQVPKKGPTREAFTLSLLTKFKNKLATAKEKIQDSSDTEGRPAETRVDDDDDYNDDNWLTHTLRFESNTPVLAKDASTKNDDWFEITDPRNPINKRRREASRDGPKSKEKR</sequence>
<feature type="region of interest" description="Disordered" evidence="1">
    <location>
        <begin position="253"/>
        <end position="290"/>
    </location>
</feature>
<evidence type="ECO:0000313" key="2">
    <source>
        <dbReference type="EMBL" id="CAD7434687.1"/>
    </source>
</evidence>
<protein>
    <submittedName>
        <fullName evidence="2">Uncharacterized protein</fullName>
    </submittedName>
</protein>
<feature type="region of interest" description="Disordered" evidence="1">
    <location>
        <begin position="1"/>
        <end position="22"/>
    </location>
</feature>
<feature type="compositionally biased region" description="Basic and acidic residues" evidence="1">
    <location>
        <begin position="143"/>
        <end position="167"/>
    </location>
</feature>
<evidence type="ECO:0000256" key="1">
    <source>
        <dbReference type="SAM" id="MobiDB-lite"/>
    </source>
</evidence>
<feature type="region of interest" description="Disordered" evidence="1">
    <location>
        <begin position="207"/>
        <end position="234"/>
    </location>
</feature>
<accession>A0A7R9HVV9</accession>
<name>A0A7R9HVV9_9NEOP</name>